<feature type="region of interest" description="Disordered" evidence="1">
    <location>
        <begin position="1"/>
        <end position="44"/>
    </location>
</feature>
<accession>A0AAN6P481</accession>
<gene>
    <name evidence="2" type="ORF">C8A01DRAFT_21326</name>
</gene>
<evidence type="ECO:0000256" key="1">
    <source>
        <dbReference type="SAM" id="MobiDB-lite"/>
    </source>
</evidence>
<name>A0AAN6P481_9PEZI</name>
<proteinExistence type="predicted"/>
<keyword evidence="3" id="KW-1185">Reference proteome</keyword>
<sequence length="94" mass="9951">SIVCLPMLLDDESTGEPEPADTELSLLPRSLSGTAPPSDLEERYPLTLDDRGEKGSEEGLATLPQVQESIAGLPILLDDKGNNGYKLADASLSI</sequence>
<feature type="non-terminal residue" evidence="2">
    <location>
        <position position="1"/>
    </location>
</feature>
<evidence type="ECO:0000313" key="3">
    <source>
        <dbReference type="Proteomes" id="UP001303115"/>
    </source>
</evidence>
<dbReference type="Proteomes" id="UP001303115">
    <property type="component" value="Unassembled WGS sequence"/>
</dbReference>
<dbReference type="EMBL" id="MU854807">
    <property type="protein sequence ID" value="KAK4031443.1"/>
    <property type="molecule type" value="Genomic_DNA"/>
</dbReference>
<reference evidence="3" key="1">
    <citation type="journal article" date="2023" name="Mol. Phylogenet. Evol.">
        <title>Genome-scale phylogeny and comparative genomics of the fungal order Sordariales.</title>
        <authorList>
            <person name="Hensen N."/>
            <person name="Bonometti L."/>
            <person name="Westerberg I."/>
            <person name="Brannstrom I.O."/>
            <person name="Guillou S."/>
            <person name="Cros-Aarteil S."/>
            <person name="Calhoun S."/>
            <person name="Haridas S."/>
            <person name="Kuo A."/>
            <person name="Mondo S."/>
            <person name="Pangilinan J."/>
            <person name="Riley R."/>
            <person name="LaButti K."/>
            <person name="Andreopoulos B."/>
            <person name="Lipzen A."/>
            <person name="Chen C."/>
            <person name="Yan M."/>
            <person name="Daum C."/>
            <person name="Ng V."/>
            <person name="Clum A."/>
            <person name="Steindorff A."/>
            <person name="Ohm R.A."/>
            <person name="Martin F."/>
            <person name="Silar P."/>
            <person name="Natvig D.O."/>
            <person name="Lalanne C."/>
            <person name="Gautier V."/>
            <person name="Ament-Velasquez S.L."/>
            <person name="Kruys A."/>
            <person name="Hutchinson M.I."/>
            <person name="Powell A.J."/>
            <person name="Barry K."/>
            <person name="Miller A.N."/>
            <person name="Grigoriev I.V."/>
            <person name="Debuchy R."/>
            <person name="Gladieux P."/>
            <person name="Hiltunen Thoren M."/>
            <person name="Johannesson H."/>
        </authorList>
    </citation>
    <scope>NUCLEOTIDE SEQUENCE [LARGE SCALE GENOMIC DNA]</scope>
    <source>
        <strain evidence="3">CBS 284.82</strain>
    </source>
</reference>
<organism evidence="2 3">
    <name type="scientific">Parachaetomium inaequale</name>
    <dbReference type="NCBI Taxonomy" id="2588326"/>
    <lineage>
        <taxon>Eukaryota</taxon>
        <taxon>Fungi</taxon>
        <taxon>Dikarya</taxon>
        <taxon>Ascomycota</taxon>
        <taxon>Pezizomycotina</taxon>
        <taxon>Sordariomycetes</taxon>
        <taxon>Sordariomycetidae</taxon>
        <taxon>Sordariales</taxon>
        <taxon>Chaetomiaceae</taxon>
        <taxon>Parachaetomium</taxon>
    </lineage>
</organism>
<feature type="compositionally biased region" description="Acidic residues" evidence="1">
    <location>
        <begin position="9"/>
        <end position="21"/>
    </location>
</feature>
<dbReference type="AlphaFoldDB" id="A0AAN6P481"/>
<protein>
    <submittedName>
        <fullName evidence="2">Uncharacterized protein</fullName>
    </submittedName>
</protein>
<evidence type="ECO:0000313" key="2">
    <source>
        <dbReference type="EMBL" id="KAK4031443.1"/>
    </source>
</evidence>
<comment type="caution">
    <text evidence="2">The sequence shown here is derived from an EMBL/GenBank/DDBJ whole genome shotgun (WGS) entry which is preliminary data.</text>
</comment>